<reference evidence="1 2" key="1">
    <citation type="submission" date="2020-08" db="EMBL/GenBank/DDBJ databases">
        <title>Genomic Encyclopedia of Type Strains, Phase IV (KMG-V): Genome sequencing to study the core and pangenomes of soil and plant-associated prokaryotes.</title>
        <authorList>
            <person name="Whitman W."/>
        </authorList>
    </citation>
    <scope>NUCLEOTIDE SEQUENCE [LARGE SCALE GENOMIC DNA]</scope>
    <source>
        <strain evidence="1 2">M2T3</strain>
    </source>
</reference>
<name>A0A7X0J507_9SPHI</name>
<evidence type="ECO:0000313" key="1">
    <source>
        <dbReference type="EMBL" id="MBB6500784.1"/>
    </source>
</evidence>
<gene>
    <name evidence="1" type="ORF">HDF25_002943</name>
</gene>
<comment type="caution">
    <text evidence="1">The sequence shown here is derived from an EMBL/GenBank/DDBJ whole genome shotgun (WGS) entry which is preliminary data.</text>
</comment>
<dbReference type="AlphaFoldDB" id="A0A7X0J507"/>
<organism evidence="1 2">
    <name type="scientific">Pedobacter cryoconitis</name>
    <dbReference type="NCBI Taxonomy" id="188932"/>
    <lineage>
        <taxon>Bacteria</taxon>
        <taxon>Pseudomonadati</taxon>
        <taxon>Bacteroidota</taxon>
        <taxon>Sphingobacteriia</taxon>
        <taxon>Sphingobacteriales</taxon>
        <taxon>Sphingobacteriaceae</taxon>
        <taxon>Pedobacter</taxon>
    </lineage>
</organism>
<dbReference type="Proteomes" id="UP000521017">
    <property type="component" value="Unassembled WGS sequence"/>
</dbReference>
<evidence type="ECO:0008006" key="3">
    <source>
        <dbReference type="Google" id="ProtNLM"/>
    </source>
</evidence>
<dbReference type="EMBL" id="JACHCC010000007">
    <property type="protein sequence ID" value="MBB6500784.1"/>
    <property type="molecule type" value="Genomic_DNA"/>
</dbReference>
<dbReference type="RefSeq" id="WP_184625912.1">
    <property type="nucleotide sequence ID" value="NZ_JACHCC010000007.1"/>
</dbReference>
<dbReference type="InterPro" id="IPR025921">
    <property type="entry name" value="HmuY"/>
</dbReference>
<accession>A0A7X0J507</accession>
<proteinExistence type="predicted"/>
<dbReference type="Pfam" id="PF14064">
    <property type="entry name" value="HmuY"/>
    <property type="match status" value="1"/>
</dbReference>
<sequence>MNKFQLIIVCCTAVVAFASCKKDQVVYRFPQPNTGQVVGLPGIAGSELGINAANSVFVDFSRGTVVTAGRTGWDLGFYPGDDFKVILNHSTGATAIQLNKTDLTQVGTQDSIANTSVLQLGTAGSSALIDPVTGNATTYLANILIKNIAATEAEAKVYLVNPGVAGVQGVIPTGGTIVAPPIRPWYKVKIFKGVNSYQVQAGRLGATQFNTVTIQKNTSFNFNFFSFVTLASSAEPAKPLWDIEWTWTTYQNAAGLPVGVNDFVLINFLSGVTVAQVKFDPNGDQKVVKNYVNFAAADLNSIPAASYLATRDAIGVNWRNIDPTTSLTSVYNDRFYIIKDTDGNIYKLRFNNSSNNDGGSQGRPVIEYSLLQATVPVVPTS</sequence>
<dbReference type="PROSITE" id="PS51257">
    <property type="entry name" value="PROKAR_LIPOPROTEIN"/>
    <property type="match status" value="1"/>
</dbReference>
<protein>
    <recommendedName>
        <fullName evidence="3">Heme-binding HmuY-like protein</fullName>
    </recommendedName>
</protein>
<evidence type="ECO:0000313" key="2">
    <source>
        <dbReference type="Proteomes" id="UP000521017"/>
    </source>
</evidence>